<organism evidence="2 3">
    <name type="scientific">Streptomyces griseiscabiei</name>
    <dbReference type="NCBI Taxonomy" id="2993540"/>
    <lineage>
        <taxon>Bacteria</taxon>
        <taxon>Bacillati</taxon>
        <taxon>Actinomycetota</taxon>
        <taxon>Actinomycetes</taxon>
        <taxon>Kitasatosporales</taxon>
        <taxon>Streptomycetaceae</taxon>
        <taxon>Streptomyces</taxon>
    </lineage>
</organism>
<reference evidence="2 3" key="1">
    <citation type="journal article" date="2023" name="Microb. Genom.">
        <title>Mesoterricola silvestris gen. nov., sp. nov., Mesoterricola sediminis sp. nov., Geothrix oryzae sp. nov., Geothrix edaphica sp. nov., Geothrix rubra sp. nov., and Geothrix limicola sp. nov., six novel members of Acidobacteriota isolated from soils.</title>
        <authorList>
            <person name="Weisberg A.J."/>
            <person name="Pearce E."/>
            <person name="Kramer C.G."/>
            <person name="Chang J.H."/>
            <person name="Clarke C.R."/>
        </authorList>
    </citation>
    <scope>NUCLEOTIDE SEQUENCE [LARGE SCALE GENOMIC DNA]</scope>
    <source>
        <strain evidence="2 3">NRRL_B-2795</strain>
    </source>
</reference>
<dbReference type="Pfam" id="PF01869">
    <property type="entry name" value="BcrAD_BadFG"/>
    <property type="match status" value="1"/>
</dbReference>
<dbReference type="Proteomes" id="UP001271723">
    <property type="component" value="Unassembled WGS sequence"/>
</dbReference>
<dbReference type="PANTHER" id="PTHR43190">
    <property type="entry name" value="N-ACETYL-D-GLUCOSAMINE KINASE"/>
    <property type="match status" value="1"/>
</dbReference>
<dbReference type="InterPro" id="IPR052519">
    <property type="entry name" value="Euk-type_GlcNAc_Kinase"/>
</dbReference>
<evidence type="ECO:0000313" key="2">
    <source>
        <dbReference type="EMBL" id="MDX2910796.1"/>
    </source>
</evidence>
<comment type="caution">
    <text evidence="2">The sequence shown here is derived from an EMBL/GenBank/DDBJ whole genome shotgun (WGS) entry which is preliminary data.</text>
</comment>
<dbReference type="InterPro" id="IPR043129">
    <property type="entry name" value="ATPase_NBD"/>
</dbReference>
<name>A0ABU4L4Z0_9ACTN</name>
<dbReference type="SUPFAM" id="SSF53067">
    <property type="entry name" value="Actin-like ATPase domain"/>
    <property type="match status" value="1"/>
</dbReference>
<proteinExistence type="predicted"/>
<protein>
    <submittedName>
        <fullName evidence="2">BadF/BadG/BcrA/BcrD ATPase family protein</fullName>
    </submittedName>
</protein>
<sequence length="362" mass="35986">MNQASSRISPPAPAYVVGIDAGGTRTRAVLADLAGGGTRGEGTAGPGNALTVPGPALADHLAEAVARAVPEGLRGRVVAVAGGFAGAGHQAQGADEPGRLRARAALTAALDRLGIEASTVGVHSDIETTFAAAPGHPSDGLVLVAGTGAVAARIAGRVPTATSGGDGWLLGDDGGGFWIGRAAVRAALRAADGRGVPTALVRSVARDLGLPEEILPPEGYGLTGTGTSTGSGTSRGPGFGAVAWSAERRTAYRARLLPAVMDRAPVRLADHAPAVVRTAEEKDPVAVQILQEAARRLAETVAALAPRTGEPLVATGGLLAPHGPLLPPLSERLAPHHLALTPVSDGSPGAVALARLAHTTTA</sequence>
<dbReference type="PANTHER" id="PTHR43190:SF3">
    <property type="entry name" value="N-ACETYL-D-GLUCOSAMINE KINASE"/>
    <property type="match status" value="1"/>
</dbReference>
<dbReference type="EMBL" id="JARAVY010000007">
    <property type="protein sequence ID" value="MDX2910796.1"/>
    <property type="molecule type" value="Genomic_DNA"/>
</dbReference>
<evidence type="ECO:0000259" key="1">
    <source>
        <dbReference type="Pfam" id="PF01869"/>
    </source>
</evidence>
<gene>
    <name evidence="2" type="ORF">PV517_19080</name>
</gene>
<dbReference type="Gene3D" id="3.30.420.40">
    <property type="match status" value="1"/>
</dbReference>
<evidence type="ECO:0000313" key="3">
    <source>
        <dbReference type="Proteomes" id="UP001271723"/>
    </source>
</evidence>
<dbReference type="InterPro" id="IPR002731">
    <property type="entry name" value="ATPase_BadF"/>
</dbReference>
<accession>A0ABU4L4Z0</accession>
<feature type="domain" description="ATPase BadF/BadG/BcrA/BcrD type" evidence="1">
    <location>
        <begin position="17"/>
        <end position="319"/>
    </location>
</feature>
<keyword evidence="3" id="KW-1185">Reference proteome</keyword>